<keyword evidence="1" id="KW-0812">Transmembrane</keyword>
<feature type="transmembrane region" description="Helical" evidence="1">
    <location>
        <begin position="33"/>
        <end position="53"/>
    </location>
</feature>
<keyword evidence="3" id="KW-1185">Reference proteome</keyword>
<evidence type="ECO:0000313" key="3">
    <source>
        <dbReference type="Proteomes" id="UP000807769"/>
    </source>
</evidence>
<reference evidence="2" key="1">
    <citation type="journal article" date="2020" name="New Phytol.">
        <title>Comparative genomics reveals dynamic genome evolution in host specialist ectomycorrhizal fungi.</title>
        <authorList>
            <person name="Lofgren L.A."/>
            <person name="Nguyen N.H."/>
            <person name="Vilgalys R."/>
            <person name="Ruytinx J."/>
            <person name="Liao H.L."/>
            <person name="Branco S."/>
            <person name="Kuo A."/>
            <person name="LaButti K."/>
            <person name="Lipzen A."/>
            <person name="Andreopoulos W."/>
            <person name="Pangilinan J."/>
            <person name="Riley R."/>
            <person name="Hundley H."/>
            <person name="Na H."/>
            <person name="Barry K."/>
            <person name="Grigoriev I.V."/>
            <person name="Stajich J.E."/>
            <person name="Kennedy P.G."/>
        </authorList>
    </citation>
    <scope>NUCLEOTIDE SEQUENCE</scope>
    <source>
        <strain evidence="2">MN1</strain>
    </source>
</reference>
<protein>
    <submittedName>
        <fullName evidence="2">Uncharacterized protein</fullName>
    </submittedName>
</protein>
<dbReference type="GeneID" id="64631509"/>
<keyword evidence="1" id="KW-0472">Membrane</keyword>
<dbReference type="RefSeq" id="XP_041185176.1">
    <property type="nucleotide sequence ID" value="XM_041337493.1"/>
</dbReference>
<gene>
    <name evidence="2" type="ORF">BJ212DRAFT_1411768</name>
</gene>
<dbReference type="EMBL" id="JABBWG010000349">
    <property type="protein sequence ID" value="KAG1794966.1"/>
    <property type="molecule type" value="Genomic_DNA"/>
</dbReference>
<proteinExistence type="predicted"/>
<organism evidence="2 3">
    <name type="scientific">Suillus subaureus</name>
    <dbReference type="NCBI Taxonomy" id="48587"/>
    <lineage>
        <taxon>Eukaryota</taxon>
        <taxon>Fungi</taxon>
        <taxon>Dikarya</taxon>
        <taxon>Basidiomycota</taxon>
        <taxon>Agaricomycotina</taxon>
        <taxon>Agaricomycetes</taxon>
        <taxon>Agaricomycetidae</taxon>
        <taxon>Boletales</taxon>
        <taxon>Suillineae</taxon>
        <taxon>Suillaceae</taxon>
        <taxon>Suillus</taxon>
    </lineage>
</organism>
<dbReference type="Proteomes" id="UP000807769">
    <property type="component" value="Unassembled WGS sequence"/>
</dbReference>
<dbReference type="AlphaFoldDB" id="A0A9P7DJ40"/>
<keyword evidence="1" id="KW-1133">Transmembrane helix</keyword>
<sequence length="64" mass="7275">MQATARSARHEGQLHLSQNQTPGMLTERWLRSLLLMLIDALVFPTLLGAGMVITRWKKELLSED</sequence>
<comment type="caution">
    <text evidence="2">The sequence shown here is derived from an EMBL/GenBank/DDBJ whole genome shotgun (WGS) entry which is preliminary data.</text>
</comment>
<accession>A0A9P7DJ40</accession>
<evidence type="ECO:0000313" key="2">
    <source>
        <dbReference type="EMBL" id="KAG1794966.1"/>
    </source>
</evidence>
<name>A0A9P7DJ40_9AGAM</name>
<evidence type="ECO:0000256" key="1">
    <source>
        <dbReference type="SAM" id="Phobius"/>
    </source>
</evidence>